<feature type="compositionally biased region" description="Basic residues" evidence="1">
    <location>
        <begin position="83"/>
        <end position="95"/>
    </location>
</feature>
<feature type="region of interest" description="Disordered" evidence="1">
    <location>
        <begin position="37"/>
        <end position="58"/>
    </location>
</feature>
<feature type="region of interest" description="Disordered" evidence="1">
    <location>
        <begin position="1"/>
        <end position="24"/>
    </location>
</feature>
<dbReference type="EMBL" id="JAGPYM010000006">
    <property type="protein sequence ID" value="KAH6893299.1"/>
    <property type="molecule type" value="Genomic_DNA"/>
</dbReference>
<evidence type="ECO:0000256" key="1">
    <source>
        <dbReference type="SAM" id="MobiDB-lite"/>
    </source>
</evidence>
<keyword evidence="3" id="KW-1185">Reference proteome</keyword>
<organism evidence="2 3">
    <name type="scientific">Thelonectria olida</name>
    <dbReference type="NCBI Taxonomy" id="1576542"/>
    <lineage>
        <taxon>Eukaryota</taxon>
        <taxon>Fungi</taxon>
        <taxon>Dikarya</taxon>
        <taxon>Ascomycota</taxon>
        <taxon>Pezizomycotina</taxon>
        <taxon>Sordariomycetes</taxon>
        <taxon>Hypocreomycetidae</taxon>
        <taxon>Hypocreales</taxon>
        <taxon>Nectriaceae</taxon>
        <taxon>Thelonectria</taxon>
    </lineage>
</organism>
<comment type="caution">
    <text evidence="2">The sequence shown here is derived from an EMBL/GenBank/DDBJ whole genome shotgun (WGS) entry which is preliminary data.</text>
</comment>
<feature type="region of interest" description="Disordered" evidence="1">
    <location>
        <begin position="251"/>
        <end position="289"/>
    </location>
</feature>
<feature type="compositionally biased region" description="Basic and acidic residues" evidence="1">
    <location>
        <begin position="96"/>
        <end position="113"/>
    </location>
</feature>
<protein>
    <submittedName>
        <fullName evidence="2">Uncharacterized protein</fullName>
    </submittedName>
</protein>
<dbReference type="Proteomes" id="UP000777438">
    <property type="component" value="Unassembled WGS sequence"/>
</dbReference>
<reference evidence="2 3" key="1">
    <citation type="journal article" date="2021" name="Nat. Commun.">
        <title>Genetic determinants of endophytism in the Arabidopsis root mycobiome.</title>
        <authorList>
            <person name="Mesny F."/>
            <person name="Miyauchi S."/>
            <person name="Thiergart T."/>
            <person name="Pickel B."/>
            <person name="Atanasova L."/>
            <person name="Karlsson M."/>
            <person name="Huettel B."/>
            <person name="Barry K.W."/>
            <person name="Haridas S."/>
            <person name="Chen C."/>
            <person name="Bauer D."/>
            <person name="Andreopoulos W."/>
            <person name="Pangilinan J."/>
            <person name="LaButti K."/>
            <person name="Riley R."/>
            <person name="Lipzen A."/>
            <person name="Clum A."/>
            <person name="Drula E."/>
            <person name="Henrissat B."/>
            <person name="Kohler A."/>
            <person name="Grigoriev I.V."/>
            <person name="Martin F.M."/>
            <person name="Hacquard S."/>
        </authorList>
    </citation>
    <scope>NUCLEOTIDE SEQUENCE [LARGE SCALE GENOMIC DNA]</scope>
    <source>
        <strain evidence="2 3">MPI-CAGE-CH-0241</strain>
    </source>
</reference>
<feature type="region of interest" description="Disordered" evidence="1">
    <location>
        <begin position="71"/>
        <end position="193"/>
    </location>
</feature>
<dbReference type="AlphaFoldDB" id="A0A9P8W7V4"/>
<gene>
    <name evidence="2" type="ORF">B0T10DRAFT_457405</name>
</gene>
<feature type="compositionally biased region" description="Basic and acidic residues" evidence="1">
    <location>
        <begin position="1"/>
        <end position="16"/>
    </location>
</feature>
<name>A0A9P8W7V4_9HYPO</name>
<dbReference type="OrthoDB" id="4850022at2759"/>
<accession>A0A9P8W7V4</accession>
<sequence length="289" mass="35030">MDRFAEQLFGRPDRSSKSQGVDTRGFTEQILHSFASSAAKRAMSYTDPDRKRSGGGFDAEDFHNLGGFVLEMMQGRQDNSAERRRKKEKKRRHREREREFAQERGVQYERDFDISGEVPYVPKYSTKRRRRKSQSPLHVKFAEPLEDFNYPPPPRKQHRRRRHYREEEQQQQEDYERDERRRQRRSRRQRPKIDLRTLKTDLEDMSSTIINLNARSAGHRDCEFYDKFVRKGGMLQERIGSTLGQIRGWEEQGGGPEYEYDYGHAYGYDDQRRERKERKRRRRERENRW</sequence>
<evidence type="ECO:0000313" key="3">
    <source>
        <dbReference type="Proteomes" id="UP000777438"/>
    </source>
</evidence>
<evidence type="ECO:0000313" key="2">
    <source>
        <dbReference type="EMBL" id="KAH6893299.1"/>
    </source>
</evidence>
<proteinExistence type="predicted"/>